<evidence type="ECO:0000313" key="2">
    <source>
        <dbReference type="Proteomes" id="UP000887116"/>
    </source>
</evidence>
<protein>
    <submittedName>
        <fullName evidence="1">Uncharacterized protein</fullName>
    </submittedName>
</protein>
<sequence>MRKHIVNVMRAAQVPDALQQTEICTNQVSKYHKSLNLPLVLRINVYTTAKFLFLKGVLIEQNAVPLDLTYASFLEKYANEYKKADDPEWKFKDLVNGFYICIASLNLVC</sequence>
<dbReference type="AlphaFoldDB" id="A0A8X6GWW6"/>
<evidence type="ECO:0000313" key="1">
    <source>
        <dbReference type="EMBL" id="GFR12033.1"/>
    </source>
</evidence>
<organism evidence="1 2">
    <name type="scientific">Trichonephila clavata</name>
    <name type="common">Joro spider</name>
    <name type="synonym">Nephila clavata</name>
    <dbReference type="NCBI Taxonomy" id="2740835"/>
    <lineage>
        <taxon>Eukaryota</taxon>
        <taxon>Metazoa</taxon>
        <taxon>Ecdysozoa</taxon>
        <taxon>Arthropoda</taxon>
        <taxon>Chelicerata</taxon>
        <taxon>Arachnida</taxon>
        <taxon>Araneae</taxon>
        <taxon>Araneomorphae</taxon>
        <taxon>Entelegynae</taxon>
        <taxon>Araneoidea</taxon>
        <taxon>Nephilidae</taxon>
        <taxon>Trichonephila</taxon>
    </lineage>
</organism>
<dbReference type="Proteomes" id="UP000887116">
    <property type="component" value="Unassembled WGS sequence"/>
</dbReference>
<proteinExistence type="predicted"/>
<reference evidence="1" key="1">
    <citation type="submission" date="2020-07" db="EMBL/GenBank/DDBJ databases">
        <title>Multicomponent nature underlies the extraordinary mechanical properties of spider dragline silk.</title>
        <authorList>
            <person name="Kono N."/>
            <person name="Nakamura H."/>
            <person name="Mori M."/>
            <person name="Yoshida Y."/>
            <person name="Ohtoshi R."/>
            <person name="Malay A.D."/>
            <person name="Moran D.A.P."/>
            <person name="Tomita M."/>
            <person name="Numata K."/>
            <person name="Arakawa K."/>
        </authorList>
    </citation>
    <scope>NUCLEOTIDE SEQUENCE</scope>
</reference>
<keyword evidence="2" id="KW-1185">Reference proteome</keyword>
<name>A0A8X6GWW6_TRICU</name>
<comment type="caution">
    <text evidence="1">The sequence shown here is derived from an EMBL/GenBank/DDBJ whole genome shotgun (WGS) entry which is preliminary data.</text>
</comment>
<gene>
    <name evidence="1" type="ORF">TNCT_555251</name>
</gene>
<dbReference type="EMBL" id="BMAO01036616">
    <property type="protein sequence ID" value="GFR12033.1"/>
    <property type="molecule type" value="Genomic_DNA"/>
</dbReference>
<accession>A0A8X6GWW6</accession>